<keyword evidence="3 4" id="KW-0732">Signal</keyword>
<comment type="caution">
    <text evidence="5">The sequence shown here is derived from an EMBL/GenBank/DDBJ whole genome shotgun (WGS) entry which is preliminary data.</text>
</comment>
<evidence type="ECO:0000313" key="6">
    <source>
        <dbReference type="Proteomes" id="UP000249198"/>
    </source>
</evidence>
<evidence type="ECO:0000313" key="5">
    <source>
        <dbReference type="EMBL" id="PZP25787.1"/>
    </source>
</evidence>
<proteinExistence type="inferred from homology"/>
<reference evidence="5 6" key="1">
    <citation type="submission" date="2017-08" db="EMBL/GenBank/DDBJ databases">
        <title>Infants hospitalized years apart are colonized by the same room-sourced microbial strains.</title>
        <authorList>
            <person name="Brooks B."/>
            <person name="Olm M.R."/>
            <person name="Firek B.A."/>
            <person name="Baker R."/>
            <person name="Thomas B.C."/>
            <person name="Morowitz M.J."/>
            <person name="Banfield J.F."/>
        </authorList>
    </citation>
    <scope>NUCLEOTIDE SEQUENCE [LARGE SCALE GENOMIC DNA]</scope>
    <source>
        <strain evidence="5">S2_009_000_R2_77</strain>
    </source>
</reference>
<organism evidence="5 6">
    <name type="scientific">Pseudomonas kuykendallii</name>
    <dbReference type="NCBI Taxonomy" id="1007099"/>
    <lineage>
        <taxon>Bacteria</taxon>
        <taxon>Pseudomonadati</taxon>
        <taxon>Pseudomonadota</taxon>
        <taxon>Gammaproteobacteria</taxon>
        <taxon>Pseudomonadales</taxon>
        <taxon>Pseudomonadaceae</taxon>
        <taxon>Pseudomonas</taxon>
    </lineage>
</organism>
<dbReference type="InterPro" id="IPR023614">
    <property type="entry name" value="Porin_dom_sf"/>
</dbReference>
<comment type="similarity">
    <text evidence="1">Belongs to the outer membrane porin (Opr) (TC 1.B.25) family.</text>
</comment>
<keyword evidence="2" id="KW-0813">Transport</keyword>
<gene>
    <name evidence="5" type="ORF">DI599_03990</name>
</gene>
<evidence type="ECO:0000256" key="2">
    <source>
        <dbReference type="ARBA" id="ARBA00022448"/>
    </source>
</evidence>
<dbReference type="GO" id="GO:0015288">
    <property type="term" value="F:porin activity"/>
    <property type="evidence" value="ECO:0007669"/>
    <property type="project" value="TreeGrafter"/>
</dbReference>
<evidence type="ECO:0000256" key="4">
    <source>
        <dbReference type="SAM" id="SignalP"/>
    </source>
</evidence>
<dbReference type="AlphaFoldDB" id="A0A2W5D9N9"/>
<feature type="signal peptide" evidence="4">
    <location>
        <begin position="1"/>
        <end position="23"/>
    </location>
</feature>
<dbReference type="PANTHER" id="PTHR34596:SF2">
    <property type="entry name" value="CHITOPORIN"/>
    <property type="match status" value="1"/>
</dbReference>
<dbReference type="Pfam" id="PF03573">
    <property type="entry name" value="OprD"/>
    <property type="match status" value="1"/>
</dbReference>
<dbReference type="RefSeq" id="WP_273229430.1">
    <property type="nucleotide sequence ID" value="NZ_QFOH01000004.1"/>
</dbReference>
<name>A0A2W5D9N9_9PSED</name>
<dbReference type="PANTHER" id="PTHR34596">
    <property type="entry name" value="CHITOPORIN"/>
    <property type="match status" value="1"/>
</dbReference>
<sequence length="432" mass="47397">MQVMKWSVIALAVAAGTTQMAVASEQSESKGFVEDSSLNLLLRNTYWNRDYNHGSPDVKTWGQAFIGTFESGFTQGTVGVGVDAFGLLGLKLDGGQDDMFELKSNGHRTDDVAQAGAAVKARFSNTVIKYGNQMPSLPVLAYDDSRLLPQSFTGTLVTSSEIEGLELNVGRFTQDSSMASSSSDSGELKSIDVYGGSYKINDRLSVALYASDIEDVAKKKYANVNYQIPLSDEQSLAFDFNIYKTKYDKGFVEGYTAVDPSDDNPDGTPGVRESRDNTIFSLAGTYAFGAHALTLAYQQNTGDDGYKYDIGDGGSAIFLANSYYSDFNAKDEKSMQLAYDLDFSAYGVPGLSWRSAYVYGWDIDTTSGQLDVGGKDNVKEREFFNQVKYTVQSGPAKDLALKARNSIYRTDRAYGDDLNEWRLFIEYPLSIL</sequence>
<dbReference type="EMBL" id="QFOH01000004">
    <property type="protein sequence ID" value="PZP25787.1"/>
    <property type="molecule type" value="Genomic_DNA"/>
</dbReference>
<evidence type="ECO:0000256" key="1">
    <source>
        <dbReference type="ARBA" id="ARBA00009075"/>
    </source>
</evidence>
<dbReference type="GO" id="GO:0016020">
    <property type="term" value="C:membrane"/>
    <property type="evidence" value="ECO:0007669"/>
    <property type="project" value="InterPro"/>
</dbReference>
<accession>A0A2W5D9N9</accession>
<dbReference type="InterPro" id="IPR005318">
    <property type="entry name" value="OM_porin_bac"/>
</dbReference>
<feature type="chain" id="PRO_5015978481" evidence="4">
    <location>
        <begin position="24"/>
        <end position="432"/>
    </location>
</feature>
<dbReference type="Gene3D" id="2.40.160.10">
    <property type="entry name" value="Porin"/>
    <property type="match status" value="1"/>
</dbReference>
<protein>
    <submittedName>
        <fullName evidence="5">Outer membrane porin, OprD family</fullName>
    </submittedName>
</protein>
<dbReference type="Proteomes" id="UP000249198">
    <property type="component" value="Unassembled WGS sequence"/>
</dbReference>
<evidence type="ECO:0000256" key="3">
    <source>
        <dbReference type="ARBA" id="ARBA00022729"/>
    </source>
</evidence>